<dbReference type="PANTHER" id="PTHR37984:SF5">
    <property type="entry name" value="PROTEIN NYNRIN-LIKE"/>
    <property type="match status" value="1"/>
</dbReference>
<dbReference type="AlphaFoldDB" id="A0AAG5DRC4"/>
<dbReference type="SUPFAM" id="SSF53098">
    <property type="entry name" value="Ribonuclease H-like"/>
    <property type="match status" value="1"/>
</dbReference>
<dbReference type="FunFam" id="1.10.340.70:FF:000001">
    <property type="entry name" value="Retrovirus-related Pol polyprotein from transposon gypsy-like Protein"/>
    <property type="match status" value="1"/>
</dbReference>
<reference evidence="3" key="1">
    <citation type="submission" date="2024-04" db="UniProtKB">
        <authorList>
            <consortium name="EnsemblMetazoa"/>
        </authorList>
    </citation>
    <scope>IDENTIFICATION</scope>
    <source>
        <strain evidence="3">EBRO</strain>
    </source>
</reference>
<feature type="domain" description="Integrase catalytic" evidence="2">
    <location>
        <begin position="158"/>
        <end position="316"/>
    </location>
</feature>
<evidence type="ECO:0000256" key="1">
    <source>
        <dbReference type="ARBA" id="ARBA00012493"/>
    </source>
</evidence>
<dbReference type="InterPro" id="IPR041588">
    <property type="entry name" value="Integrase_H2C2"/>
</dbReference>
<dbReference type="Pfam" id="PF00665">
    <property type="entry name" value="rve"/>
    <property type="match status" value="1"/>
</dbReference>
<dbReference type="InterPro" id="IPR036397">
    <property type="entry name" value="RNaseH_sf"/>
</dbReference>
<name>A0AAG5DRC4_ANOAO</name>
<dbReference type="GO" id="GO:0015074">
    <property type="term" value="P:DNA integration"/>
    <property type="evidence" value="ECO:0007669"/>
    <property type="project" value="InterPro"/>
</dbReference>
<organism evidence="3 4">
    <name type="scientific">Anopheles atroparvus</name>
    <name type="common">European mosquito</name>
    <dbReference type="NCBI Taxonomy" id="41427"/>
    <lineage>
        <taxon>Eukaryota</taxon>
        <taxon>Metazoa</taxon>
        <taxon>Ecdysozoa</taxon>
        <taxon>Arthropoda</taxon>
        <taxon>Hexapoda</taxon>
        <taxon>Insecta</taxon>
        <taxon>Pterygota</taxon>
        <taxon>Neoptera</taxon>
        <taxon>Endopterygota</taxon>
        <taxon>Diptera</taxon>
        <taxon>Nematocera</taxon>
        <taxon>Culicoidea</taxon>
        <taxon>Culicidae</taxon>
        <taxon>Anophelinae</taxon>
        <taxon>Anopheles</taxon>
    </lineage>
</organism>
<dbReference type="GO" id="GO:0003964">
    <property type="term" value="F:RNA-directed DNA polymerase activity"/>
    <property type="evidence" value="ECO:0007669"/>
    <property type="project" value="UniProtKB-EC"/>
</dbReference>
<dbReference type="GO" id="GO:0003676">
    <property type="term" value="F:nucleic acid binding"/>
    <property type="evidence" value="ECO:0007669"/>
    <property type="project" value="InterPro"/>
</dbReference>
<dbReference type="InterPro" id="IPR012337">
    <property type="entry name" value="RNaseH-like_sf"/>
</dbReference>
<dbReference type="InterPro" id="IPR001584">
    <property type="entry name" value="Integrase_cat-core"/>
</dbReference>
<dbReference type="EC" id="2.7.7.49" evidence="1"/>
<protein>
    <recommendedName>
        <fullName evidence="1">RNA-directed DNA polymerase</fullName>
        <ecNumber evidence="1">2.7.7.49</ecNumber>
    </recommendedName>
</protein>
<dbReference type="EnsemblMetazoa" id="ENSAATROPT015450">
    <property type="protein sequence ID" value="ENSAATROPP013847"/>
    <property type="gene ID" value="ENSAATROPG012586"/>
</dbReference>
<dbReference type="PROSITE" id="PS50994">
    <property type="entry name" value="INTEGRASE"/>
    <property type="match status" value="1"/>
</dbReference>
<dbReference type="PANTHER" id="PTHR37984">
    <property type="entry name" value="PROTEIN CBG26694"/>
    <property type="match status" value="1"/>
</dbReference>
<dbReference type="Proteomes" id="UP000075880">
    <property type="component" value="Unassembled WGS sequence"/>
</dbReference>
<keyword evidence="4" id="KW-1185">Reference proteome</keyword>
<dbReference type="InterPro" id="IPR050951">
    <property type="entry name" value="Retrovirus_Pol_polyprotein"/>
</dbReference>
<accession>A0AAG5DRC4</accession>
<proteinExistence type="predicted"/>
<evidence type="ECO:0000313" key="4">
    <source>
        <dbReference type="Proteomes" id="UP000075880"/>
    </source>
</evidence>
<dbReference type="Gene3D" id="1.10.340.70">
    <property type="match status" value="1"/>
</dbReference>
<evidence type="ECO:0000313" key="3">
    <source>
        <dbReference type="EnsemblMetazoa" id="ENSAATROPP013847"/>
    </source>
</evidence>
<dbReference type="Gene3D" id="3.30.420.10">
    <property type="entry name" value="Ribonuclease H-like superfamily/Ribonuclease H"/>
    <property type="match status" value="1"/>
</dbReference>
<evidence type="ECO:0000259" key="2">
    <source>
        <dbReference type="PROSITE" id="PS50994"/>
    </source>
</evidence>
<sequence length="461" mass="52946">MKHVDALSRNPVGTAKEVEPVLNDMMVIDISNSDFLVALQRQDPRLCAIIDVLNRSPETDEERQMKQCYQLEGHRLMRKVNGELCFVVPNRVRWRMVHTYHDEMGHFSVDKVLERLKRKFWFPKMRKYVRSYIQACPQCALYKSKGGRPEGFLHPLPKEPVPFGTVHIDHMGPFIRSARGNSYVLLLTCGFSKFVVVRAVRSTKSGPVITFMEEVTAIFGAPGRIITDRGNAFTAKKFEDYCRENNISHTKTSVGSPRANGQVERSNRTVLNAIRCMVGEKTSCWDEQLPKIQWSVNNMPNATTSFTPSSLVLSYRPRDIHQNVVILALQQEEDNVVEDAAELREQAIRAIEKGQSTQKRYFDVHRRKPVSYEVGDMVLVERDLTAMGHSRKLESRFKGPYVVKKVLGNERYELEEIHEHQGRGRVRTTVYAADRIKRWCQLEDIEGCDEAIGDEDSESEE</sequence>
<dbReference type="Pfam" id="PF17921">
    <property type="entry name" value="Integrase_H2C2"/>
    <property type="match status" value="1"/>
</dbReference>